<dbReference type="SFLD" id="SFLDG01140">
    <property type="entry name" value="C2.B:_Phosphomannomutase_and_P"/>
    <property type="match status" value="1"/>
</dbReference>
<dbReference type="InterPro" id="IPR023214">
    <property type="entry name" value="HAD_sf"/>
</dbReference>
<keyword evidence="2" id="KW-1185">Reference proteome</keyword>
<protein>
    <submittedName>
        <fullName evidence="1">HAD superfamily hydrolase</fullName>
    </submittedName>
</protein>
<evidence type="ECO:0000313" key="1">
    <source>
        <dbReference type="EMBL" id="ATZ18972.1"/>
    </source>
</evidence>
<gene>
    <name evidence="1" type="primary">had</name>
    <name evidence="1" type="ORF">ESOMN_v1c05900</name>
</gene>
<dbReference type="Gene3D" id="3.40.50.1000">
    <property type="entry name" value="HAD superfamily/HAD-like"/>
    <property type="match status" value="1"/>
</dbReference>
<dbReference type="AlphaFoldDB" id="A0A2K8NYT4"/>
<dbReference type="RefSeq" id="WP_034942374.1">
    <property type="nucleotide sequence ID" value="NZ_CP024965.1"/>
</dbReference>
<dbReference type="InterPro" id="IPR000150">
    <property type="entry name" value="Cof"/>
</dbReference>
<dbReference type="KEGG" id="esx:ESOMN_v1c05900"/>
<evidence type="ECO:0000313" key="2">
    <source>
        <dbReference type="Proteomes" id="UP000232230"/>
    </source>
</evidence>
<dbReference type="Pfam" id="PF08282">
    <property type="entry name" value="Hydrolase_3"/>
    <property type="match status" value="1"/>
</dbReference>
<proteinExistence type="predicted"/>
<name>A0A2K8NYT4_9MOLU</name>
<dbReference type="PANTHER" id="PTHR10000">
    <property type="entry name" value="PHOSPHOSERINE PHOSPHATASE"/>
    <property type="match status" value="1"/>
</dbReference>
<dbReference type="NCBIfam" id="TIGR01484">
    <property type="entry name" value="HAD-SF-IIB"/>
    <property type="match status" value="1"/>
</dbReference>
<dbReference type="SUPFAM" id="SSF56784">
    <property type="entry name" value="HAD-like"/>
    <property type="match status" value="1"/>
</dbReference>
<dbReference type="PANTHER" id="PTHR10000:SF8">
    <property type="entry name" value="HAD SUPERFAMILY HYDROLASE-LIKE, TYPE 3"/>
    <property type="match status" value="1"/>
</dbReference>
<dbReference type="Gene3D" id="3.30.1240.10">
    <property type="match status" value="1"/>
</dbReference>
<accession>A0A2K8NYT4</accession>
<organism evidence="1 2">
    <name type="scientific">Williamsoniiplasma somnilux</name>
    <dbReference type="NCBI Taxonomy" id="215578"/>
    <lineage>
        <taxon>Bacteria</taxon>
        <taxon>Bacillati</taxon>
        <taxon>Mycoplasmatota</taxon>
        <taxon>Mollicutes</taxon>
        <taxon>Entomoplasmatales</taxon>
        <taxon>Williamsoniiplasma</taxon>
    </lineage>
</organism>
<dbReference type="GO" id="GO:0005829">
    <property type="term" value="C:cytosol"/>
    <property type="evidence" value="ECO:0007669"/>
    <property type="project" value="TreeGrafter"/>
</dbReference>
<dbReference type="GO" id="GO:0000287">
    <property type="term" value="F:magnesium ion binding"/>
    <property type="evidence" value="ECO:0007669"/>
    <property type="project" value="TreeGrafter"/>
</dbReference>
<keyword evidence="1" id="KW-0378">Hydrolase</keyword>
<dbReference type="EMBL" id="CP024965">
    <property type="protein sequence ID" value="ATZ18972.1"/>
    <property type="molecule type" value="Genomic_DNA"/>
</dbReference>
<dbReference type="GO" id="GO:0016791">
    <property type="term" value="F:phosphatase activity"/>
    <property type="evidence" value="ECO:0007669"/>
    <property type="project" value="TreeGrafter"/>
</dbReference>
<dbReference type="PROSITE" id="PS01229">
    <property type="entry name" value="COF_2"/>
    <property type="match status" value="1"/>
</dbReference>
<dbReference type="Proteomes" id="UP000232230">
    <property type="component" value="Chromosome"/>
</dbReference>
<dbReference type="SFLD" id="SFLDS00003">
    <property type="entry name" value="Haloacid_Dehalogenase"/>
    <property type="match status" value="1"/>
</dbReference>
<dbReference type="InterPro" id="IPR006379">
    <property type="entry name" value="HAD-SF_hydro_IIB"/>
</dbReference>
<dbReference type="NCBIfam" id="TIGR00099">
    <property type="entry name" value="Cof-subfamily"/>
    <property type="match status" value="1"/>
</dbReference>
<dbReference type="CDD" id="cd07516">
    <property type="entry name" value="HAD_Pase"/>
    <property type="match status" value="1"/>
</dbReference>
<dbReference type="InterPro" id="IPR036412">
    <property type="entry name" value="HAD-like_sf"/>
</dbReference>
<sequence>MIKMIVIDIDGTVYQNNKINKEDAIALQKAKEQGFKVVIATGRSSTTIYNVAQQLGILDENIPFVAQNGGQVFTFQDNGEVKIHYSVNFDSNQTQTIFELVEQHNAEAFCFTINEEIAYVNSENNPFLKYNETENVYLYKDSQSLEAPISKFMLFGERDNMLQLKLKIKNHGFEIYSFSFSSDPKQNIEVNPSGINKAKGLEYVINKFDIKPEEVIYFGDSENDLEAIKWAGIGVAMGNAIPSVKEVANTITLDVEEAGVAHHLNKFILK</sequence>
<reference evidence="1 2" key="1">
    <citation type="submission" date="2017-11" db="EMBL/GenBank/DDBJ databases">
        <title>Genome sequence of Entomoplasma somnilux PYAN-1 (ATCC 49194).</title>
        <authorList>
            <person name="Lo W.-S."/>
            <person name="Gasparich G.E."/>
            <person name="Kuo C.-H."/>
        </authorList>
    </citation>
    <scope>NUCLEOTIDE SEQUENCE [LARGE SCALE GENOMIC DNA]</scope>
    <source>
        <strain evidence="1 2">PYAN-1</strain>
    </source>
</reference>